<sequence>MQRLLTFALTLVLGFAALSAQAKDAAIHMALGQTVHMTLDKGESTDYAIALSKGDYDIILDVKRSDDQSRNIQAKVQLLKTNGVIVDSNLLSSNEIGVSTRVGRKFSIPKPLGARLRVSHDQEIPMDLWMTVVPAKQIKLLPFGFGNTVSPAKIGTDAGVGGDLANFDSAYYSVTLPPGKWSISLGLNLPKGEDTNLQGQVDLLNAYGFPDKMQFVTVNEVGNQARVEGILVVTKPKPILLVVRNINGSKTYTYDLTIEKATD</sequence>
<protein>
    <submittedName>
        <fullName evidence="1">Uncharacterized protein</fullName>
    </submittedName>
</protein>
<proteinExistence type="predicted"/>
<evidence type="ECO:0000313" key="2">
    <source>
        <dbReference type="Proteomes" id="UP000287394"/>
    </source>
</evidence>
<name>A0A402CTR6_9BACT</name>
<keyword evidence="2" id="KW-1185">Reference proteome</keyword>
<accession>A0A402CTR6</accession>
<gene>
    <name evidence="1" type="ORF">CCAX7_26910</name>
</gene>
<reference evidence="1 2" key="1">
    <citation type="journal article" date="2019" name="Int. J. Syst. Evol. Microbiol.">
        <title>Capsulimonas corticalis gen. nov., sp. nov., an aerobic capsulated bacterium, of a novel bacterial order, Capsulimonadales ord. nov., of the class Armatimonadia of the phylum Armatimonadetes.</title>
        <authorList>
            <person name="Li J."/>
            <person name="Kudo C."/>
            <person name="Tonouchi A."/>
        </authorList>
    </citation>
    <scope>NUCLEOTIDE SEQUENCE [LARGE SCALE GENOMIC DNA]</scope>
    <source>
        <strain evidence="1 2">AX-7</strain>
    </source>
</reference>
<dbReference type="AlphaFoldDB" id="A0A402CTR6"/>
<dbReference type="Proteomes" id="UP000287394">
    <property type="component" value="Chromosome"/>
</dbReference>
<dbReference type="RefSeq" id="WP_119320760.1">
    <property type="nucleotide sequence ID" value="NZ_AP025739.1"/>
</dbReference>
<dbReference type="EMBL" id="AP025739">
    <property type="protein sequence ID" value="BDI30640.1"/>
    <property type="molecule type" value="Genomic_DNA"/>
</dbReference>
<organism evidence="1 2">
    <name type="scientific">Capsulimonas corticalis</name>
    <dbReference type="NCBI Taxonomy" id="2219043"/>
    <lineage>
        <taxon>Bacteria</taxon>
        <taxon>Bacillati</taxon>
        <taxon>Armatimonadota</taxon>
        <taxon>Armatimonadia</taxon>
        <taxon>Capsulimonadales</taxon>
        <taxon>Capsulimonadaceae</taxon>
        <taxon>Capsulimonas</taxon>
    </lineage>
</organism>
<dbReference type="KEGG" id="ccot:CCAX7_26910"/>
<evidence type="ECO:0000313" key="1">
    <source>
        <dbReference type="EMBL" id="BDI30640.1"/>
    </source>
</evidence>